<proteinExistence type="predicted"/>
<sequence>MSARAGPPNRDPLRRVRMLRLGSQSLTGSPWTGAKTQRPIVQKGSYQAWIRNRNPSLMWLVFTPAFEP</sequence>
<reference evidence="1" key="1">
    <citation type="journal article" date="2019" name="bioRxiv">
        <title>The Genome of the Zebra Mussel, Dreissena polymorpha: A Resource for Invasive Species Research.</title>
        <authorList>
            <person name="McCartney M.A."/>
            <person name="Auch B."/>
            <person name="Kono T."/>
            <person name="Mallez S."/>
            <person name="Zhang Y."/>
            <person name="Obille A."/>
            <person name="Becker A."/>
            <person name="Abrahante J.E."/>
            <person name="Garbe J."/>
            <person name="Badalamenti J.P."/>
            <person name="Herman A."/>
            <person name="Mangelson H."/>
            <person name="Liachko I."/>
            <person name="Sullivan S."/>
            <person name="Sone E.D."/>
            <person name="Koren S."/>
            <person name="Silverstein K.A.T."/>
            <person name="Beckman K.B."/>
            <person name="Gohl D.M."/>
        </authorList>
    </citation>
    <scope>NUCLEOTIDE SEQUENCE</scope>
    <source>
        <strain evidence="1">Duluth1</strain>
        <tissue evidence="1">Whole animal</tissue>
    </source>
</reference>
<evidence type="ECO:0000313" key="2">
    <source>
        <dbReference type="Proteomes" id="UP000828390"/>
    </source>
</evidence>
<accession>A0A9D4MXS7</accession>
<name>A0A9D4MXS7_DREPO</name>
<keyword evidence="2" id="KW-1185">Reference proteome</keyword>
<dbReference type="Proteomes" id="UP000828390">
    <property type="component" value="Unassembled WGS sequence"/>
</dbReference>
<organism evidence="1 2">
    <name type="scientific">Dreissena polymorpha</name>
    <name type="common">Zebra mussel</name>
    <name type="synonym">Mytilus polymorpha</name>
    <dbReference type="NCBI Taxonomy" id="45954"/>
    <lineage>
        <taxon>Eukaryota</taxon>
        <taxon>Metazoa</taxon>
        <taxon>Spiralia</taxon>
        <taxon>Lophotrochozoa</taxon>
        <taxon>Mollusca</taxon>
        <taxon>Bivalvia</taxon>
        <taxon>Autobranchia</taxon>
        <taxon>Heteroconchia</taxon>
        <taxon>Euheterodonta</taxon>
        <taxon>Imparidentia</taxon>
        <taxon>Neoheterodontei</taxon>
        <taxon>Myida</taxon>
        <taxon>Dreissenoidea</taxon>
        <taxon>Dreissenidae</taxon>
        <taxon>Dreissena</taxon>
    </lineage>
</organism>
<gene>
    <name evidence="1" type="ORF">DPMN_007885</name>
</gene>
<evidence type="ECO:0000313" key="1">
    <source>
        <dbReference type="EMBL" id="KAH3883916.1"/>
    </source>
</evidence>
<reference evidence="1" key="2">
    <citation type="submission" date="2020-11" db="EMBL/GenBank/DDBJ databases">
        <authorList>
            <person name="McCartney M.A."/>
            <person name="Auch B."/>
            <person name="Kono T."/>
            <person name="Mallez S."/>
            <person name="Becker A."/>
            <person name="Gohl D.M."/>
            <person name="Silverstein K.A.T."/>
            <person name="Koren S."/>
            <person name="Bechman K.B."/>
            <person name="Herman A."/>
            <person name="Abrahante J.E."/>
            <person name="Garbe J."/>
        </authorList>
    </citation>
    <scope>NUCLEOTIDE SEQUENCE</scope>
    <source>
        <strain evidence="1">Duluth1</strain>
        <tissue evidence="1">Whole animal</tissue>
    </source>
</reference>
<dbReference type="EMBL" id="JAIWYP010000001">
    <property type="protein sequence ID" value="KAH3883916.1"/>
    <property type="molecule type" value="Genomic_DNA"/>
</dbReference>
<dbReference type="AlphaFoldDB" id="A0A9D4MXS7"/>
<protein>
    <submittedName>
        <fullName evidence="1">Uncharacterized protein</fullName>
    </submittedName>
</protein>
<comment type="caution">
    <text evidence="1">The sequence shown here is derived from an EMBL/GenBank/DDBJ whole genome shotgun (WGS) entry which is preliminary data.</text>
</comment>